<sequence length="62" mass="7228">MKKGNWNQLSNEAKDSIYMMIEYCVERGIRLGMDEGMRKDGKPKKFRKEIEEFAGITAQETP</sequence>
<name>A0A1Y1QUE6_9GAMM</name>
<evidence type="ECO:0000313" key="2">
    <source>
        <dbReference type="Proteomes" id="UP000192491"/>
    </source>
</evidence>
<reference evidence="1 2" key="1">
    <citation type="submission" date="2017-01" db="EMBL/GenBank/DDBJ databases">
        <title>Novel large sulfur bacteria in the metagenomes of groundwater-fed chemosynthetic microbial mats in the Lake Huron basin.</title>
        <authorList>
            <person name="Sharrar A.M."/>
            <person name="Flood B.E."/>
            <person name="Bailey J.V."/>
            <person name="Jones D.S."/>
            <person name="Biddanda B."/>
            <person name="Ruberg S.A."/>
            <person name="Marcus D.N."/>
            <person name="Dick G.J."/>
        </authorList>
    </citation>
    <scope>NUCLEOTIDE SEQUENCE [LARGE SCALE GENOMIC DNA]</scope>
    <source>
        <strain evidence="1">A8</strain>
    </source>
</reference>
<organism evidence="1 2">
    <name type="scientific">Thiothrix lacustris</name>
    <dbReference type="NCBI Taxonomy" id="525917"/>
    <lineage>
        <taxon>Bacteria</taxon>
        <taxon>Pseudomonadati</taxon>
        <taxon>Pseudomonadota</taxon>
        <taxon>Gammaproteobacteria</taxon>
        <taxon>Thiotrichales</taxon>
        <taxon>Thiotrichaceae</taxon>
        <taxon>Thiothrix</taxon>
    </lineage>
</organism>
<dbReference type="Proteomes" id="UP000192491">
    <property type="component" value="Unassembled WGS sequence"/>
</dbReference>
<evidence type="ECO:0000313" key="1">
    <source>
        <dbReference type="EMBL" id="OQX14075.1"/>
    </source>
</evidence>
<dbReference type="AlphaFoldDB" id="A0A1Y1QUE6"/>
<proteinExistence type="predicted"/>
<accession>A0A1Y1QUE6</accession>
<gene>
    <name evidence="1" type="ORF">BWK73_10475</name>
</gene>
<protein>
    <submittedName>
        <fullName evidence="1">Uncharacterized protein</fullName>
    </submittedName>
</protein>
<comment type="caution">
    <text evidence="1">The sequence shown here is derived from an EMBL/GenBank/DDBJ whole genome shotgun (WGS) entry which is preliminary data.</text>
</comment>
<dbReference type="EMBL" id="MTEJ01000035">
    <property type="protein sequence ID" value="OQX14075.1"/>
    <property type="molecule type" value="Genomic_DNA"/>
</dbReference>